<gene>
    <name evidence="2" type="ORF">B296_00044817</name>
</gene>
<feature type="compositionally biased region" description="Basic residues" evidence="1">
    <location>
        <begin position="91"/>
        <end position="110"/>
    </location>
</feature>
<feature type="compositionally biased region" description="Polar residues" evidence="1">
    <location>
        <begin position="44"/>
        <end position="60"/>
    </location>
</feature>
<feature type="compositionally biased region" description="Low complexity" evidence="1">
    <location>
        <begin position="61"/>
        <end position="90"/>
    </location>
</feature>
<comment type="caution">
    <text evidence="2">The sequence shown here is derived from an EMBL/GenBank/DDBJ whole genome shotgun (WGS) entry which is preliminary data.</text>
</comment>
<sequence length="127" mass="14059">MEAPARSSLPRWPTNICVTRLSMKLKSCTRMDAQESRHRFLDSQAASRDTARSGTGSAPRTSSAALDDSSTSSSAAPSSCASSLILSPRPLGRRRRPPPLFKRRQRRMRTMHQLTVQSTALRPPYGF</sequence>
<protein>
    <submittedName>
        <fullName evidence="2">Uncharacterized protein</fullName>
    </submittedName>
</protein>
<reference evidence="2 3" key="1">
    <citation type="journal article" date="2014" name="Agronomy (Basel)">
        <title>A Draft Genome Sequence for Ensete ventricosum, the Drought-Tolerant Tree Against Hunger.</title>
        <authorList>
            <person name="Harrison J."/>
            <person name="Moore K.A."/>
            <person name="Paszkiewicz K."/>
            <person name="Jones T."/>
            <person name="Grant M."/>
            <person name="Ambacheew D."/>
            <person name="Muzemil S."/>
            <person name="Studholme D.J."/>
        </authorList>
    </citation>
    <scope>NUCLEOTIDE SEQUENCE [LARGE SCALE GENOMIC DNA]</scope>
</reference>
<dbReference type="EMBL" id="AMZH03021172">
    <property type="protein sequence ID" value="RRT38478.1"/>
    <property type="molecule type" value="Genomic_DNA"/>
</dbReference>
<evidence type="ECO:0000256" key="1">
    <source>
        <dbReference type="SAM" id="MobiDB-lite"/>
    </source>
</evidence>
<feature type="compositionally biased region" description="Basic and acidic residues" evidence="1">
    <location>
        <begin position="32"/>
        <end position="41"/>
    </location>
</feature>
<feature type="region of interest" description="Disordered" evidence="1">
    <location>
        <begin position="28"/>
        <end position="127"/>
    </location>
</feature>
<evidence type="ECO:0000313" key="2">
    <source>
        <dbReference type="EMBL" id="RRT38478.1"/>
    </source>
</evidence>
<evidence type="ECO:0000313" key="3">
    <source>
        <dbReference type="Proteomes" id="UP000287651"/>
    </source>
</evidence>
<organism evidence="2 3">
    <name type="scientific">Ensete ventricosum</name>
    <name type="common">Abyssinian banana</name>
    <name type="synonym">Musa ensete</name>
    <dbReference type="NCBI Taxonomy" id="4639"/>
    <lineage>
        <taxon>Eukaryota</taxon>
        <taxon>Viridiplantae</taxon>
        <taxon>Streptophyta</taxon>
        <taxon>Embryophyta</taxon>
        <taxon>Tracheophyta</taxon>
        <taxon>Spermatophyta</taxon>
        <taxon>Magnoliopsida</taxon>
        <taxon>Liliopsida</taxon>
        <taxon>Zingiberales</taxon>
        <taxon>Musaceae</taxon>
        <taxon>Ensete</taxon>
    </lineage>
</organism>
<dbReference type="Proteomes" id="UP000287651">
    <property type="component" value="Unassembled WGS sequence"/>
</dbReference>
<dbReference type="AlphaFoldDB" id="A0A426XG76"/>
<accession>A0A426XG76</accession>
<name>A0A426XG76_ENSVE</name>
<proteinExistence type="predicted"/>